<dbReference type="Proteomes" id="UP000492820">
    <property type="component" value="Unassembled WGS sequence"/>
</dbReference>
<evidence type="ECO:0000313" key="4">
    <source>
        <dbReference type="WBParaSite" id="EgrG_000678600"/>
    </source>
</evidence>
<feature type="region of interest" description="Disordered" evidence="1">
    <location>
        <begin position="29"/>
        <end position="70"/>
    </location>
</feature>
<evidence type="ECO:0000256" key="1">
    <source>
        <dbReference type="SAM" id="MobiDB-lite"/>
    </source>
</evidence>
<proteinExistence type="predicted"/>
<name>A0A068WGP7_ECHGR</name>
<dbReference type="AlphaFoldDB" id="A0A068WGP7"/>
<sequence length="70" mass="7894">MYCRPLYGYGYYPPPRNIYYIHHLPYAPQRVPGSTGPQDDSNNFAVGPDIPPLDNNTALRPTLPPQPKLP</sequence>
<reference evidence="4" key="3">
    <citation type="submission" date="2020-10" db="UniProtKB">
        <authorList>
            <consortium name="WormBaseParasite"/>
        </authorList>
    </citation>
    <scope>IDENTIFICATION</scope>
</reference>
<feature type="compositionally biased region" description="Polar residues" evidence="1">
    <location>
        <begin position="35"/>
        <end position="44"/>
    </location>
</feature>
<protein>
    <submittedName>
        <fullName evidence="2 4">Expressed protein</fullName>
    </submittedName>
</protein>
<evidence type="ECO:0000313" key="3">
    <source>
        <dbReference type="Proteomes" id="UP000492820"/>
    </source>
</evidence>
<reference evidence="2 3" key="1">
    <citation type="journal article" date="2013" name="Nature">
        <title>The genomes of four tapeworm species reveal adaptations to parasitism.</title>
        <authorList>
            <person name="Tsai I.J."/>
            <person name="Zarowiecki M."/>
            <person name="Holroyd N."/>
            <person name="Garciarrubio A."/>
            <person name="Sanchez-Flores A."/>
            <person name="Brooks K.L."/>
            <person name="Tracey A."/>
            <person name="Bobes R.J."/>
            <person name="Fragoso G."/>
            <person name="Sciutto E."/>
            <person name="Aslett M."/>
            <person name="Beasley H."/>
            <person name="Bennett H.M."/>
            <person name="Cai J."/>
            <person name="Camicia F."/>
            <person name="Clark R."/>
            <person name="Cucher M."/>
            <person name="De Silva N."/>
            <person name="Day T.A."/>
            <person name="Deplazes P."/>
            <person name="Estrada K."/>
            <person name="Fernandez C."/>
            <person name="Holland P.W."/>
            <person name="Hou J."/>
            <person name="Hu S."/>
            <person name="Huckvale T."/>
            <person name="Hung S.S."/>
            <person name="Kamenetzky L."/>
            <person name="Keane J.A."/>
            <person name="Kiss F."/>
            <person name="Koziol U."/>
            <person name="Lambert O."/>
            <person name="Liu K."/>
            <person name="Luo X."/>
            <person name="Luo Y."/>
            <person name="Macchiaroli N."/>
            <person name="Nichol S."/>
            <person name="Paps J."/>
            <person name="Parkinson J."/>
            <person name="Pouchkina-Stantcheva N."/>
            <person name="Riddiford N."/>
            <person name="Rosenzvit M."/>
            <person name="Salinas G."/>
            <person name="Wasmuth J.D."/>
            <person name="Zamanian M."/>
            <person name="Zheng Y."/>
            <person name="Cai X."/>
            <person name="Soberon X."/>
            <person name="Olson P.D."/>
            <person name="Laclette J.P."/>
            <person name="Brehm K."/>
            <person name="Berriman M."/>
            <person name="Garciarrubio A."/>
            <person name="Bobes R.J."/>
            <person name="Fragoso G."/>
            <person name="Sanchez-Flores A."/>
            <person name="Estrada K."/>
            <person name="Cevallos M.A."/>
            <person name="Morett E."/>
            <person name="Gonzalez V."/>
            <person name="Portillo T."/>
            <person name="Ochoa-Leyva A."/>
            <person name="Jose M.V."/>
            <person name="Sciutto E."/>
            <person name="Landa A."/>
            <person name="Jimenez L."/>
            <person name="Valdes V."/>
            <person name="Carrero J.C."/>
            <person name="Larralde C."/>
            <person name="Morales-Montor J."/>
            <person name="Limon-Lason J."/>
            <person name="Soberon X."/>
            <person name="Laclette J.P."/>
        </authorList>
    </citation>
    <scope>NUCLEOTIDE SEQUENCE [LARGE SCALE GENOMIC DNA]</scope>
</reference>
<organism evidence="2">
    <name type="scientific">Echinococcus granulosus</name>
    <name type="common">Hydatid tapeworm</name>
    <dbReference type="NCBI Taxonomy" id="6210"/>
    <lineage>
        <taxon>Eukaryota</taxon>
        <taxon>Metazoa</taxon>
        <taxon>Spiralia</taxon>
        <taxon>Lophotrochozoa</taxon>
        <taxon>Platyhelminthes</taxon>
        <taxon>Cestoda</taxon>
        <taxon>Eucestoda</taxon>
        <taxon>Cyclophyllidea</taxon>
        <taxon>Taeniidae</taxon>
        <taxon>Echinococcus</taxon>
        <taxon>Echinococcus granulosus group</taxon>
    </lineage>
</organism>
<evidence type="ECO:0000313" key="2">
    <source>
        <dbReference type="EMBL" id="CDS18935.1"/>
    </source>
</evidence>
<reference evidence="2" key="2">
    <citation type="submission" date="2014-06" db="EMBL/GenBank/DDBJ databases">
        <authorList>
            <person name="Aslett M."/>
        </authorList>
    </citation>
    <scope>NUCLEOTIDE SEQUENCE</scope>
</reference>
<dbReference type="WBParaSite" id="EgrG_000678600">
    <property type="protein sequence ID" value="EgrG_000678600"/>
    <property type="gene ID" value="EgrG_000678600"/>
</dbReference>
<dbReference type="EMBL" id="LK028578">
    <property type="protein sequence ID" value="CDS18935.1"/>
    <property type="molecule type" value="Genomic_DNA"/>
</dbReference>
<accession>A0A068WGP7</accession>
<gene>
    <name evidence="2" type="ORF">EgrG_000678600</name>
</gene>